<dbReference type="InterPro" id="IPR008874">
    <property type="entry name" value="TraT_complement-R"/>
</dbReference>
<evidence type="ECO:0000313" key="6">
    <source>
        <dbReference type="EMBL" id="MBW2941983.1"/>
    </source>
</evidence>
<protein>
    <submittedName>
        <fullName evidence="6">Complement resistance protein TraT</fullName>
    </submittedName>
</protein>
<accession>A0ABS6VUI0</accession>
<sequence length="145" mass="15586">MKYYKARGLWILNRVEDDGGGVEDDGGALIGANRGHIWGGAALGAVAASGMSMVANALVKDVTYMLVCDISIRERVADGVYVRRDTQLGAQVSDGGSSQSRVSEVTDRKDYRTRVVTTANKANLELPEAQDAMFQKTAYAMAGFF</sequence>
<evidence type="ECO:0000313" key="7">
    <source>
        <dbReference type="Proteomes" id="UP001166291"/>
    </source>
</evidence>
<organism evidence="6 7">
    <name type="scientific">Zhongshania aquimaris</name>
    <dbReference type="NCBI Taxonomy" id="2857107"/>
    <lineage>
        <taxon>Bacteria</taxon>
        <taxon>Pseudomonadati</taxon>
        <taxon>Pseudomonadota</taxon>
        <taxon>Gammaproteobacteria</taxon>
        <taxon>Cellvibrionales</taxon>
        <taxon>Spongiibacteraceae</taxon>
        <taxon>Zhongshania</taxon>
    </lineage>
</organism>
<evidence type="ECO:0000256" key="1">
    <source>
        <dbReference type="ARBA" id="ARBA00004459"/>
    </source>
</evidence>
<dbReference type="Pfam" id="PF05818">
    <property type="entry name" value="TraT"/>
    <property type="match status" value="1"/>
</dbReference>
<name>A0ABS6VUI0_9GAMM</name>
<evidence type="ECO:0000256" key="5">
    <source>
        <dbReference type="ARBA" id="ARBA00023288"/>
    </source>
</evidence>
<proteinExistence type="predicted"/>
<dbReference type="Proteomes" id="UP001166291">
    <property type="component" value="Unassembled WGS sequence"/>
</dbReference>
<evidence type="ECO:0000256" key="2">
    <source>
        <dbReference type="ARBA" id="ARBA00022729"/>
    </source>
</evidence>
<evidence type="ECO:0000256" key="4">
    <source>
        <dbReference type="ARBA" id="ARBA00023139"/>
    </source>
</evidence>
<gene>
    <name evidence="6" type="ORF">KXJ70_14405</name>
</gene>
<keyword evidence="7" id="KW-1185">Reference proteome</keyword>
<keyword evidence="5" id="KW-0449">Lipoprotein</keyword>
<comment type="subcellular location">
    <subcellularLocation>
        <location evidence="1">Cell outer membrane</location>
        <topology evidence="1">Lipid-anchor</topology>
    </subcellularLocation>
</comment>
<dbReference type="RefSeq" id="WP_219044197.1">
    <property type="nucleotide sequence ID" value="NZ_JAHWDQ010000003.1"/>
</dbReference>
<keyword evidence="2" id="KW-0732">Signal</keyword>
<dbReference type="EMBL" id="JAHWDQ010000003">
    <property type="protein sequence ID" value="MBW2941983.1"/>
    <property type="molecule type" value="Genomic_DNA"/>
</dbReference>
<evidence type="ECO:0000256" key="3">
    <source>
        <dbReference type="ARBA" id="ARBA00023136"/>
    </source>
</evidence>
<keyword evidence="3" id="KW-0472">Membrane</keyword>
<reference evidence="6" key="1">
    <citation type="submission" date="2021-07" db="EMBL/GenBank/DDBJ databases">
        <title>Zhongshania sp. CAU 1632 isolated from seawater.</title>
        <authorList>
            <person name="Kim W."/>
        </authorList>
    </citation>
    <scope>NUCLEOTIDE SEQUENCE</scope>
    <source>
        <strain evidence="6">CAU 1632</strain>
    </source>
</reference>
<keyword evidence="4" id="KW-0564">Palmitate</keyword>
<comment type="caution">
    <text evidence="6">The sequence shown here is derived from an EMBL/GenBank/DDBJ whole genome shotgun (WGS) entry which is preliminary data.</text>
</comment>